<reference evidence="2 3" key="1">
    <citation type="submission" date="2024-02" db="EMBL/GenBank/DDBJ databases">
        <authorList>
            <person name="Vignale AGUSTIN F."/>
            <person name="Sosa J E."/>
            <person name="Modenutti C."/>
        </authorList>
    </citation>
    <scope>NUCLEOTIDE SEQUENCE [LARGE SCALE GENOMIC DNA]</scope>
</reference>
<name>A0ABC8U8X6_9AQUA</name>
<sequence length="146" mass="16105">MASSTASLISFTPEFTADNETNRLEDESEEELTMALAIEVLPVPGGPQKIIEGRRLQSMAERRKEFPARRCSCPTTSSMVRGRIRSANGSEGTKDPKFLLDDSMNGSSRLRRFFRRNSDCDCDCGCSSASSASGSWRCCVNFCLLD</sequence>
<proteinExistence type="predicted"/>
<dbReference type="AlphaFoldDB" id="A0ABC8U8X6"/>
<keyword evidence="3" id="KW-1185">Reference proteome</keyword>
<feature type="compositionally biased region" description="Polar residues" evidence="1">
    <location>
        <begin position="1"/>
        <end position="10"/>
    </location>
</feature>
<gene>
    <name evidence="2" type="ORF">ILEXP_LOCUS46304</name>
</gene>
<organism evidence="2 3">
    <name type="scientific">Ilex paraguariensis</name>
    <name type="common">yerba mate</name>
    <dbReference type="NCBI Taxonomy" id="185542"/>
    <lineage>
        <taxon>Eukaryota</taxon>
        <taxon>Viridiplantae</taxon>
        <taxon>Streptophyta</taxon>
        <taxon>Embryophyta</taxon>
        <taxon>Tracheophyta</taxon>
        <taxon>Spermatophyta</taxon>
        <taxon>Magnoliopsida</taxon>
        <taxon>eudicotyledons</taxon>
        <taxon>Gunneridae</taxon>
        <taxon>Pentapetalae</taxon>
        <taxon>asterids</taxon>
        <taxon>campanulids</taxon>
        <taxon>Aquifoliales</taxon>
        <taxon>Aquifoliaceae</taxon>
        <taxon>Ilex</taxon>
    </lineage>
</organism>
<dbReference type="Proteomes" id="UP001642360">
    <property type="component" value="Unassembled WGS sequence"/>
</dbReference>
<evidence type="ECO:0000256" key="1">
    <source>
        <dbReference type="SAM" id="MobiDB-lite"/>
    </source>
</evidence>
<accession>A0ABC8U8X6</accession>
<dbReference type="EMBL" id="CAUOFW020006835">
    <property type="protein sequence ID" value="CAK9176445.1"/>
    <property type="molecule type" value="Genomic_DNA"/>
</dbReference>
<comment type="caution">
    <text evidence="2">The sequence shown here is derived from an EMBL/GenBank/DDBJ whole genome shotgun (WGS) entry which is preliminary data.</text>
</comment>
<feature type="region of interest" description="Disordered" evidence="1">
    <location>
        <begin position="1"/>
        <end position="21"/>
    </location>
</feature>
<evidence type="ECO:0000313" key="2">
    <source>
        <dbReference type="EMBL" id="CAK9176445.1"/>
    </source>
</evidence>
<evidence type="ECO:0000313" key="3">
    <source>
        <dbReference type="Proteomes" id="UP001642360"/>
    </source>
</evidence>
<protein>
    <submittedName>
        <fullName evidence="2">Uncharacterized protein</fullName>
    </submittedName>
</protein>